<organism evidence="2 3">
    <name type="scientific">Ciona intestinalis</name>
    <name type="common">Transparent sea squirt</name>
    <name type="synonym">Ascidia intestinalis</name>
    <dbReference type="NCBI Taxonomy" id="7719"/>
    <lineage>
        <taxon>Eukaryota</taxon>
        <taxon>Metazoa</taxon>
        <taxon>Chordata</taxon>
        <taxon>Tunicata</taxon>
        <taxon>Ascidiacea</taxon>
        <taxon>Phlebobranchia</taxon>
        <taxon>Cionidae</taxon>
        <taxon>Ciona</taxon>
    </lineage>
</organism>
<sequence>MFLISRKIKFQYKLVFFIILKNSTSFISPSPSRSASSIISCSSSSVKFSPNSLATLFKFLNDIFPVSSSSNKRNAFKISSFESFSLIFCVIIVKKSLKSIVPLPSRSTSAIIFFISSFFGSKPRALIATFNSFTSIFPEPSESNKSKASPNRLSVSTSHYISLY</sequence>
<proteinExistence type="predicted"/>
<accession>H2XPS4</accession>
<keyword evidence="3" id="KW-1185">Reference proteome</keyword>
<dbReference type="InParanoid" id="H2XPS4"/>
<reference evidence="2" key="2">
    <citation type="submission" date="2025-08" db="UniProtKB">
        <authorList>
            <consortium name="Ensembl"/>
        </authorList>
    </citation>
    <scope>IDENTIFICATION</scope>
</reference>
<name>H2XPS4_CIOIN</name>
<reference evidence="3" key="1">
    <citation type="journal article" date="2002" name="Science">
        <title>The draft genome of Ciona intestinalis: insights into chordate and vertebrate origins.</title>
        <authorList>
            <person name="Dehal P."/>
            <person name="Satou Y."/>
            <person name="Campbell R.K."/>
            <person name="Chapman J."/>
            <person name="Degnan B."/>
            <person name="De Tomaso A."/>
            <person name="Davidson B."/>
            <person name="Di Gregorio A."/>
            <person name="Gelpke M."/>
            <person name="Goodstein D.M."/>
            <person name="Harafuji N."/>
            <person name="Hastings K.E."/>
            <person name="Ho I."/>
            <person name="Hotta K."/>
            <person name="Huang W."/>
            <person name="Kawashima T."/>
            <person name="Lemaire P."/>
            <person name="Martinez D."/>
            <person name="Meinertzhagen I.A."/>
            <person name="Necula S."/>
            <person name="Nonaka M."/>
            <person name="Putnam N."/>
            <person name="Rash S."/>
            <person name="Saiga H."/>
            <person name="Satake M."/>
            <person name="Terry A."/>
            <person name="Yamada L."/>
            <person name="Wang H.G."/>
            <person name="Awazu S."/>
            <person name="Azumi K."/>
            <person name="Boore J."/>
            <person name="Branno M."/>
            <person name="Chin-Bow S."/>
            <person name="DeSantis R."/>
            <person name="Doyle S."/>
            <person name="Francino P."/>
            <person name="Keys D.N."/>
            <person name="Haga S."/>
            <person name="Hayashi H."/>
            <person name="Hino K."/>
            <person name="Imai K.S."/>
            <person name="Inaba K."/>
            <person name="Kano S."/>
            <person name="Kobayashi K."/>
            <person name="Kobayashi M."/>
            <person name="Lee B.I."/>
            <person name="Makabe K.W."/>
            <person name="Manohar C."/>
            <person name="Matassi G."/>
            <person name="Medina M."/>
            <person name="Mochizuki Y."/>
            <person name="Mount S."/>
            <person name="Morishita T."/>
            <person name="Miura S."/>
            <person name="Nakayama A."/>
            <person name="Nishizaka S."/>
            <person name="Nomoto H."/>
            <person name="Ohta F."/>
            <person name="Oishi K."/>
            <person name="Rigoutsos I."/>
            <person name="Sano M."/>
            <person name="Sasaki A."/>
            <person name="Sasakura Y."/>
            <person name="Shoguchi E."/>
            <person name="Shin-i T."/>
            <person name="Spagnuolo A."/>
            <person name="Stainier D."/>
            <person name="Suzuki M.M."/>
            <person name="Tassy O."/>
            <person name="Takatori N."/>
            <person name="Tokuoka M."/>
            <person name="Yagi K."/>
            <person name="Yoshizaki F."/>
            <person name="Wada S."/>
            <person name="Zhang C."/>
            <person name="Hyatt P.D."/>
            <person name="Larimer F."/>
            <person name="Detter C."/>
            <person name="Doggett N."/>
            <person name="Glavina T."/>
            <person name="Hawkins T."/>
            <person name="Richardson P."/>
            <person name="Lucas S."/>
            <person name="Kohara Y."/>
            <person name="Levine M."/>
            <person name="Satoh N."/>
            <person name="Rokhsar D.S."/>
        </authorList>
    </citation>
    <scope>NUCLEOTIDE SEQUENCE [LARGE SCALE GENOMIC DNA]</scope>
</reference>
<dbReference type="HOGENOM" id="CLU_1622675_0_0_1"/>
<dbReference type="Ensembl" id="ENSCINT00000033676.1">
    <property type="protein sequence ID" value="ENSCINP00000031658.1"/>
    <property type="gene ID" value="ENSCING00000024308.1"/>
</dbReference>
<protein>
    <submittedName>
        <fullName evidence="2">Uncharacterized protein</fullName>
    </submittedName>
</protein>
<dbReference type="AlphaFoldDB" id="H2XPS4"/>
<evidence type="ECO:0000313" key="2">
    <source>
        <dbReference type="Ensembl" id="ENSCINP00000031658.1"/>
    </source>
</evidence>
<evidence type="ECO:0000313" key="3">
    <source>
        <dbReference type="Proteomes" id="UP000008144"/>
    </source>
</evidence>
<reference evidence="2" key="3">
    <citation type="submission" date="2025-09" db="UniProtKB">
        <authorList>
            <consortium name="Ensembl"/>
        </authorList>
    </citation>
    <scope>IDENTIFICATION</scope>
</reference>
<dbReference type="Proteomes" id="UP000008144">
    <property type="component" value="Unassembled WGS sequence"/>
</dbReference>
<evidence type="ECO:0000256" key="1">
    <source>
        <dbReference type="SAM" id="MobiDB-lite"/>
    </source>
</evidence>
<feature type="region of interest" description="Disordered" evidence="1">
    <location>
        <begin position="140"/>
        <end position="164"/>
    </location>
</feature>